<organism evidence="2 4">
    <name type="scientific">Phytophthora fragariae</name>
    <dbReference type="NCBI Taxonomy" id="53985"/>
    <lineage>
        <taxon>Eukaryota</taxon>
        <taxon>Sar</taxon>
        <taxon>Stramenopiles</taxon>
        <taxon>Oomycota</taxon>
        <taxon>Peronosporomycetes</taxon>
        <taxon>Peronosporales</taxon>
        <taxon>Peronosporaceae</taxon>
        <taxon>Phytophthora</taxon>
    </lineage>
</organism>
<evidence type="ECO:0000313" key="5">
    <source>
        <dbReference type="Proteomes" id="UP000488956"/>
    </source>
</evidence>
<evidence type="ECO:0000313" key="3">
    <source>
        <dbReference type="EMBL" id="KAE9101691.1"/>
    </source>
</evidence>
<dbReference type="EMBL" id="QXFZ01000911">
    <property type="protein sequence ID" value="KAE9101492.1"/>
    <property type="molecule type" value="Genomic_DNA"/>
</dbReference>
<protein>
    <submittedName>
        <fullName evidence="2">Uncharacterized protein</fullName>
    </submittedName>
</protein>
<evidence type="ECO:0000313" key="4">
    <source>
        <dbReference type="Proteomes" id="UP000441208"/>
    </source>
</evidence>
<feature type="region of interest" description="Disordered" evidence="1">
    <location>
        <begin position="1"/>
        <end position="40"/>
    </location>
</feature>
<dbReference type="EMBL" id="QXFX01000885">
    <property type="protein sequence ID" value="KAE9101691.1"/>
    <property type="molecule type" value="Genomic_DNA"/>
</dbReference>
<proteinExistence type="predicted"/>
<reference evidence="2 4" key="1">
    <citation type="submission" date="2018-08" db="EMBL/GenBank/DDBJ databases">
        <title>Genomic investigation of the strawberry pathogen Phytophthora fragariae indicates pathogenicity is determined by transcriptional variation in three key races.</title>
        <authorList>
            <person name="Adams T.M."/>
            <person name="Armitage A.D."/>
            <person name="Sobczyk M.K."/>
            <person name="Bates H.J."/>
            <person name="Dunwell J.M."/>
            <person name="Nellist C.F."/>
            <person name="Harrison R.J."/>
        </authorList>
    </citation>
    <scope>NUCLEOTIDE SEQUENCE [LARGE SCALE GENOMIC DNA]</scope>
    <source>
        <strain evidence="2 4">NOV-71</strain>
        <strain evidence="3 5">ONT-3</strain>
    </source>
</reference>
<accession>A0A6A3RR25</accession>
<evidence type="ECO:0000256" key="1">
    <source>
        <dbReference type="SAM" id="MobiDB-lite"/>
    </source>
</evidence>
<dbReference type="Proteomes" id="UP000488956">
    <property type="component" value="Unassembled WGS sequence"/>
</dbReference>
<dbReference type="Proteomes" id="UP000441208">
    <property type="component" value="Unassembled WGS sequence"/>
</dbReference>
<evidence type="ECO:0000313" key="2">
    <source>
        <dbReference type="EMBL" id="KAE9101492.1"/>
    </source>
</evidence>
<gene>
    <name evidence="2" type="ORF">PF007_g15126</name>
    <name evidence="3" type="ORF">PF010_g14368</name>
</gene>
<comment type="caution">
    <text evidence="2">The sequence shown here is derived from an EMBL/GenBank/DDBJ whole genome shotgun (WGS) entry which is preliminary data.</text>
</comment>
<dbReference type="AlphaFoldDB" id="A0A6A3RR25"/>
<name>A0A6A3RR25_9STRA</name>
<sequence length="40" mass="4412">MAPSRGLFHDVGIHRKRRKAAQQSLHHVDVGPASSLHQGE</sequence>